<dbReference type="Proteomes" id="UP001189624">
    <property type="component" value="Chromosome 9"/>
</dbReference>
<dbReference type="EMBL" id="OY731406">
    <property type="protein sequence ID" value="CAJ1975759.1"/>
    <property type="molecule type" value="Genomic_DNA"/>
</dbReference>
<evidence type="ECO:0000256" key="1">
    <source>
        <dbReference type="ARBA" id="ARBA00004123"/>
    </source>
</evidence>
<evidence type="ECO:0000256" key="3">
    <source>
        <dbReference type="PROSITE-ProRule" id="PRU01002"/>
    </source>
</evidence>
<protein>
    <recommendedName>
        <fullName evidence="9">Growth-regulating factor</fullName>
    </recommendedName>
</protein>
<dbReference type="InterPro" id="IPR005113">
    <property type="entry name" value="uDENN_dom"/>
</dbReference>
<dbReference type="SMART" id="SM00951">
    <property type="entry name" value="QLQ"/>
    <property type="match status" value="1"/>
</dbReference>
<feature type="short sequence motif" description="Bipartite nuclear localization signal" evidence="3">
    <location>
        <begin position="1044"/>
        <end position="1051"/>
    </location>
</feature>
<evidence type="ECO:0000259" key="6">
    <source>
        <dbReference type="PROSITE" id="PS51667"/>
    </source>
</evidence>
<dbReference type="GO" id="GO:0005524">
    <property type="term" value="F:ATP binding"/>
    <property type="evidence" value="ECO:0007669"/>
    <property type="project" value="InterPro"/>
</dbReference>
<keyword evidence="2 3" id="KW-0539">Nucleus</keyword>
<comment type="subcellular location">
    <subcellularLocation>
        <location evidence="1 3">Nucleus</location>
    </subcellularLocation>
</comment>
<sequence length="1292" mass="145440">MAGMSKEGVVGSPRWGSTIIMQTPEDVSRAVAAAATSPRPSVVYSSKNDHGGSQLQRLQYQVTKMIKGLSRPSEVQYTNYNPEILTTQKRQWAANIQLQYMDHRSLKEPTKLFESMVVVGLHPNCDIQALQRQYVLRKSEGPGKLRSALGYPNQSRVEPNLEPQVLFVYPPERQLPLKDRDLLSFCFPGGLEVNAVERTPSMSELNEILFGQEHLQQRDLSFVFRLQGADNSTLYGCCVLVEELVQKPSGLVSLIPDKQSTYSSLKRHILTTQRCYCILSRLPFFELHFGVLNSIFMQERLDRLTKNIGDLNFEYVKGSCEEQNLGEDSECLLENDKLEERHDDNAMISISSLRNSSDENIEDDSNYPKKQMVNGELHTFNDRVSDDNAVPCDPETDRKTLKEESGLTNAVDSDLYGDAFVSNKQSEERRLPNAILPLLRYCQYESSESSCSFQGSPCDDRNFRSDVDDTETEDASFSGQDDLNDRNDILEWAKANNCGPLQIISEYYCLNCPVRGSSLRFHPLEHLHPLEYHRPDEAILHLAGSIVDLKSFSTGLELAEAHNSLLAEEEATALSIWAVACICGTLRLENVLTFFAGALLEKQIVFVCSNLLYCAVDPMMGNPICISFVSYFTNPTLPMAKLANAGLVLPNDMLEFLDAPVPYIVGIKTKTNEVQSKLTNNVIMVDANRNQICCCLENGWVMASQVKSSTIPQLPRQKELISSLRPYHATLVGENYLGRRRPVYECTEVQVDAAKGFLSVLRSYLDSLCHNIRSHTITNVQSNDDKVSLLLKESFIDSFPYRDRPFMKAMTTLYLLASGQVGLLKGFTKILRFMWNLYHVAVECLIHLKHMGDVATCHLDSMKIDDALLGIPIASWGNDHYSRSIEIEISVGCVDQVEDAEFMDFRRCVRDKSCQRDSLAAQAAAAVASDSESLMMNGRNRFPFTPSQWQELEHQALIYKYMASGISIPPDLLFTIKRSYFDSPLSSRLLPNQPQHFGWNYLQMGLGRKIDPEPGRCRRTDGKKWRCSKEAYPDSKYCERHMHRGKNRSRKPVEVLKTTPTTNTNTNASTQQPISSITKLNTTNTLSPLASSEAHQHHPQHYGSFLYHHPPSRSSGIGLSFEDNSAPLFLDNGSCSQSNTDCRSRYLYGEKEEVDEHAFFTEPCGIMKTFSASSMDDSWQLTPLTMSSSSSAKQRSSFGLSNDYSCLQLQSHSKQQEQQDQGGCYMLGGGQLGKEEPQKTVHRFFDEWPHKGRQGSWLDLDDKSSTTQLSISIPTSAHDFPAFSSRTHHGNC</sequence>
<keyword evidence="8" id="KW-1185">Reference proteome</keyword>
<dbReference type="InterPro" id="IPR001194">
    <property type="entry name" value="cDENN_dom"/>
</dbReference>
<feature type="domain" description="QLQ" evidence="5">
    <location>
        <begin position="943"/>
        <end position="978"/>
    </location>
</feature>
<dbReference type="Pfam" id="PF02141">
    <property type="entry name" value="DENN"/>
    <property type="match status" value="1"/>
</dbReference>
<dbReference type="PROSITE" id="PS51666">
    <property type="entry name" value="QLQ"/>
    <property type="match status" value="1"/>
</dbReference>
<dbReference type="Gene3D" id="3.30.450.200">
    <property type="match status" value="1"/>
</dbReference>
<evidence type="ECO:0008006" key="9">
    <source>
        <dbReference type="Google" id="ProtNLM"/>
    </source>
</evidence>
<feature type="region of interest" description="Disordered" evidence="4">
    <location>
        <begin position="1041"/>
        <end position="1077"/>
    </location>
</feature>
<gene>
    <name evidence="7" type="ORF">AYBTSS11_LOCUS27885</name>
</gene>
<accession>A0AA86VW35</accession>
<evidence type="ECO:0000259" key="5">
    <source>
        <dbReference type="PROSITE" id="PS51666"/>
    </source>
</evidence>
<feature type="short sequence motif" description="Bipartite nuclear localization signal" evidence="3">
    <location>
        <begin position="1016"/>
        <end position="1026"/>
    </location>
</feature>
<dbReference type="Gramene" id="rna-AYBTSS11_LOCUS27885">
    <property type="protein sequence ID" value="CAJ1975759.1"/>
    <property type="gene ID" value="gene-AYBTSS11_LOCUS27885"/>
</dbReference>
<dbReference type="SMART" id="SM00800">
    <property type="entry name" value="uDENN"/>
    <property type="match status" value="1"/>
</dbReference>
<evidence type="ECO:0000256" key="4">
    <source>
        <dbReference type="SAM" id="MobiDB-lite"/>
    </source>
</evidence>
<feature type="compositionally biased region" description="Basic residues" evidence="4">
    <location>
        <begin position="1041"/>
        <end position="1050"/>
    </location>
</feature>
<dbReference type="Gene3D" id="3.40.50.11500">
    <property type="match status" value="1"/>
</dbReference>
<dbReference type="PANTHER" id="PTHR15288:SF4">
    <property type="entry name" value="OS02G0777100 PROTEIN"/>
    <property type="match status" value="1"/>
</dbReference>
<dbReference type="InterPro" id="IPR051942">
    <property type="entry name" value="DENN_domain_containing_2"/>
</dbReference>
<name>A0AA86VW35_9FABA</name>
<feature type="region of interest" description="Disordered" evidence="4">
    <location>
        <begin position="1089"/>
        <end position="1109"/>
    </location>
</feature>
<dbReference type="Pfam" id="PF08879">
    <property type="entry name" value="WRC"/>
    <property type="match status" value="1"/>
</dbReference>
<dbReference type="PROSITE" id="PS51667">
    <property type="entry name" value="WRC"/>
    <property type="match status" value="1"/>
</dbReference>
<feature type="compositionally biased region" description="Low complexity" evidence="4">
    <location>
        <begin position="1058"/>
        <end position="1067"/>
    </location>
</feature>
<dbReference type="Pfam" id="PF03456">
    <property type="entry name" value="uDENN"/>
    <property type="match status" value="1"/>
</dbReference>
<evidence type="ECO:0000313" key="8">
    <source>
        <dbReference type="Proteomes" id="UP001189624"/>
    </source>
</evidence>
<proteinExistence type="predicted"/>
<dbReference type="GO" id="GO:0006355">
    <property type="term" value="P:regulation of DNA-templated transcription"/>
    <property type="evidence" value="ECO:0007669"/>
    <property type="project" value="InterPro"/>
</dbReference>
<dbReference type="InterPro" id="IPR014978">
    <property type="entry name" value="Gln-Leu-Gln_QLQ"/>
</dbReference>
<organism evidence="7 8">
    <name type="scientific">Sphenostylis stenocarpa</name>
    <dbReference type="NCBI Taxonomy" id="92480"/>
    <lineage>
        <taxon>Eukaryota</taxon>
        <taxon>Viridiplantae</taxon>
        <taxon>Streptophyta</taxon>
        <taxon>Embryophyta</taxon>
        <taxon>Tracheophyta</taxon>
        <taxon>Spermatophyta</taxon>
        <taxon>Magnoliopsida</taxon>
        <taxon>eudicotyledons</taxon>
        <taxon>Gunneridae</taxon>
        <taxon>Pentapetalae</taxon>
        <taxon>rosids</taxon>
        <taxon>fabids</taxon>
        <taxon>Fabales</taxon>
        <taxon>Fabaceae</taxon>
        <taxon>Papilionoideae</taxon>
        <taxon>50 kb inversion clade</taxon>
        <taxon>NPAAA clade</taxon>
        <taxon>indigoferoid/millettioid clade</taxon>
        <taxon>Phaseoleae</taxon>
        <taxon>Sphenostylis</taxon>
    </lineage>
</organism>
<dbReference type="PANTHER" id="PTHR15288">
    <property type="entry name" value="DENN DOMAIN-CONTAINING PROTEIN 2"/>
    <property type="match status" value="1"/>
</dbReference>
<feature type="domain" description="WRC" evidence="6">
    <location>
        <begin position="1011"/>
        <end position="1055"/>
    </location>
</feature>
<dbReference type="Pfam" id="PF08880">
    <property type="entry name" value="QLQ"/>
    <property type="match status" value="1"/>
</dbReference>
<dbReference type="GO" id="GO:0099402">
    <property type="term" value="P:plant organ development"/>
    <property type="evidence" value="ECO:0007669"/>
    <property type="project" value="UniProtKB-ARBA"/>
</dbReference>
<evidence type="ECO:0000313" key="7">
    <source>
        <dbReference type="EMBL" id="CAJ1975759.1"/>
    </source>
</evidence>
<evidence type="ECO:0000256" key="2">
    <source>
        <dbReference type="ARBA" id="ARBA00023242"/>
    </source>
</evidence>
<dbReference type="SMART" id="SM00799">
    <property type="entry name" value="DENN"/>
    <property type="match status" value="1"/>
</dbReference>
<dbReference type="InterPro" id="IPR014977">
    <property type="entry name" value="WRC_dom"/>
</dbReference>
<reference evidence="7" key="1">
    <citation type="submission" date="2023-10" db="EMBL/GenBank/DDBJ databases">
        <authorList>
            <person name="Domelevo Entfellner J.-B."/>
        </authorList>
    </citation>
    <scope>NUCLEOTIDE SEQUENCE</scope>
</reference>
<dbReference type="InterPro" id="IPR043153">
    <property type="entry name" value="DENN_C"/>
</dbReference>
<feature type="compositionally biased region" description="Polar residues" evidence="4">
    <location>
        <begin position="1068"/>
        <end position="1077"/>
    </location>
</feature>
<dbReference type="GO" id="GO:0005634">
    <property type="term" value="C:nucleus"/>
    <property type="evidence" value="ECO:0007669"/>
    <property type="project" value="UniProtKB-SubCell"/>
</dbReference>